<feature type="region of interest" description="Disordered" evidence="1">
    <location>
        <begin position="222"/>
        <end position="241"/>
    </location>
</feature>
<keyword evidence="4" id="KW-1185">Reference proteome</keyword>
<reference evidence="3" key="1">
    <citation type="submission" date="2015-04" db="UniProtKB">
        <authorList>
            <consortium name="EnsemblPlants"/>
        </authorList>
    </citation>
    <scope>IDENTIFICATION</scope>
</reference>
<dbReference type="AlphaFoldDB" id="A0A0E0BKK3"/>
<name>A0A0E0BKK3_9ORYZ</name>
<feature type="domain" description="F-box" evidence="2">
    <location>
        <begin position="1"/>
        <end position="32"/>
    </location>
</feature>
<proteinExistence type="predicted"/>
<dbReference type="STRING" id="40148.A0A0E0BKK3"/>
<dbReference type="InterPro" id="IPR005174">
    <property type="entry name" value="KIB1-4_b-propeller"/>
</dbReference>
<evidence type="ECO:0000256" key="1">
    <source>
        <dbReference type="SAM" id="MobiDB-lite"/>
    </source>
</evidence>
<accession>A0A0E0BKK3</accession>
<protein>
    <recommendedName>
        <fullName evidence="2">F-box domain-containing protein</fullName>
    </recommendedName>
</protein>
<evidence type="ECO:0000313" key="3">
    <source>
        <dbReference type="EnsemblPlants" id="OGLUM11G17420.1"/>
    </source>
</evidence>
<dbReference type="Gramene" id="OGLUM11G17420.1">
    <property type="protein sequence ID" value="OGLUM11G17420.1"/>
    <property type="gene ID" value="OGLUM11G17420"/>
</dbReference>
<feature type="compositionally biased region" description="Acidic residues" evidence="1">
    <location>
        <begin position="225"/>
        <end position="241"/>
    </location>
</feature>
<dbReference type="InterPro" id="IPR001810">
    <property type="entry name" value="F-box_dom"/>
</dbReference>
<feature type="region of interest" description="Disordered" evidence="1">
    <location>
        <begin position="480"/>
        <end position="500"/>
    </location>
</feature>
<dbReference type="Pfam" id="PF03478">
    <property type="entry name" value="Beta-prop_KIB1-4"/>
    <property type="match status" value="2"/>
</dbReference>
<evidence type="ECO:0000313" key="4">
    <source>
        <dbReference type="Proteomes" id="UP000026961"/>
    </source>
</evidence>
<dbReference type="EnsemblPlants" id="OGLUM11G17420.1">
    <property type="protein sequence ID" value="OGLUM11G17420.1"/>
    <property type="gene ID" value="OGLUM11G17420"/>
</dbReference>
<dbReference type="Proteomes" id="UP000026961">
    <property type="component" value="Chromosome 11"/>
</dbReference>
<dbReference type="HOGENOM" id="CLU_019286_13_1_1"/>
<sequence length="617" mass="69958">MELPQDVLMSIFATLEVPDLVRAGSVCSSWRSAYTSICSLGHCKPQQTPCMLYTFDSDGTKATGLYSLVEKKAYVKPIYDDDAAAANGYKYLWHTGEVTVSDSSSILYYKAFVSCDPSMGGGYTVVLIHNPYCQLSFARAGDDKWTWLPPYSDYEDCFFKDGLLYAATLLGEIHMFDLTDPKVAPKIVTGKVKDFLYENIYIVEASCGNLLQIWRSDDLPKGDVPEGDEDDDHSFDSESEFDSESYVCDTNTIKVHKVSLTEGKIVEISSLDENLLFLGHGQTLCLHAEEYLQLKANHVYFTDNNELYLFGYKNNHRDIGVLDLENFRREEIVKPIYDDDAAAANGYKYLWHTGEVTVSDSSSILYYKAFVSCDPSMGGGYTVVLIHNPYCQLSFARAGDDKWTWLPPYSDYEDCFFKDGLLYAATLLGEIHMFDLTDPKVAPKIVTGKVKDFLYENIYIVEASCGNLLQIWRSDDLPKGDVPEGDEDDDHSFDSESEFDSESYVCDTNTIKVHKVSLTEGKIVEISSLDENLLFLGHGQTLCLHAEEYLQLKANHVYFTDNNELYLFGYKNNHRDIGVLDLENFRREEIVSPQIWSNWPPPIWLIPNPRRMKLASH</sequence>
<dbReference type="InterPro" id="IPR011047">
    <property type="entry name" value="Quinoprotein_ADH-like_sf"/>
</dbReference>
<dbReference type="SMART" id="SM00256">
    <property type="entry name" value="FBOX"/>
    <property type="match status" value="1"/>
</dbReference>
<dbReference type="PANTHER" id="PTHR44586:SF6">
    <property type="entry name" value="OS11G0579600 PROTEIN"/>
    <property type="match status" value="1"/>
</dbReference>
<dbReference type="Gene3D" id="1.20.1280.50">
    <property type="match status" value="1"/>
</dbReference>
<dbReference type="CDD" id="cd09917">
    <property type="entry name" value="F-box_SF"/>
    <property type="match status" value="1"/>
</dbReference>
<reference evidence="3" key="2">
    <citation type="submission" date="2018-05" db="EMBL/GenBank/DDBJ databases">
        <title>OgluRS3 (Oryza glumaepatula Reference Sequence Version 3).</title>
        <authorList>
            <person name="Zhang J."/>
            <person name="Kudrna D."/>
            <person name="Lee S."/>
            <person name="Talag J."/>
            <person name="Welchert J."/>
            <person name="Wing R.A."/>
        </authorList>
    </citation>
    <scope>NUCLEOTIDE SEQUENCE [LARGE SCALE GENOMIC DNA]</scope>
</reference>
<evidence type="ECO:0000259" key="2">
    <source>
        <dbReference type="PROSITE" id="PS50181"/>
    </source>
</evidence>
<dbReference type="PANTHER" id="PTHR44586">
    <property type="entry name" value="F-BOX DOMAIN CONTAINING PROTEIN, EXPRESSED"/>
    <property type="match status" value="1"/>
</dbReference>
<dbReference type="PROSITE" id="PS50181">
    <property type="entry name" value="FBOX"/>
    <property type="match status" value="1"/>
</dbReference>
<dbReference type="SUPFAM" id="SSF81383">
    <property type="entry name" value="F-box domain"/>
    <property type="match status" value="1"/>
</dbReference>
<feature type="compositionally biased region" description="Acidic residues" evidence="1">
    <location>
        <begin position="483"/>
        <end position="500"/>
    </location>
</feature>
<dbReference type="InterPro" id="IPR036047">
    <property type="entry name" value="F-box-like_dom_sf"/>
</dbReference>
<dbReference type="SUPFAM" id="SSF50998">
    <property type="entry name" value="Quinoprotein alcohol dehydrogenase-like"/>
    <property type="match status" value="1"/>
</dbReference>
<organism evidence="3">
    <name type="scientific">Oryza glumipatula</name>
    <dbReference type="NCBI Taxonomy" id="40148"/>
    <lineage>
        <taxon>Eukaryota</taxon>
        <taxon>Viridiplantae</taxon>
        <taxon>Streptophyta</taxon>
        <taxon>Embryophyta</taxon>
        <taxon>Tracheophyta</taxon>
        <taxon>Spermatophyta</taxon>
        <taxon>Magnoliopsida</taxon>
        <taxon>Liliopsida</taxon>
        <taxon>Poales</taxon>
        <taxon>Poaceae</taxon>
        <taxon>BOP clade</taxon>
        <taxon>Oryzoideae</taxon>
        <taxon>Oryzeae</taxon>
        <taxon>Oryzinae</taxon>
        <taxon>Oryza</taxon>
    </lineage>
</organism>
<dbReference type="Pfam" id="PF12937">
    <property type="entry name" value="F-box-like"/>
    <property type="match status" value="1"/>
</dbReference>